<feature type="compositionally biased region" description="Polar residues" evidence="5">
    <location>
        <begin position="248"/>
        <end position="259"/>
    </location>
</feature>
<reference evidence="7" key="1">
    <citation type="submission" date="2019-07" db="EMBL/GenBank/DDBJ databases">
        <title>Annotation for the trematode Paragonimus miyazaki's.</title>
        <authorList>
            <person name="Choi Y.-J."/>
        </authorList>
    </citation>
    <scope>NUCLEOTIDE SEQUENCE</scope>
    <source>
        <strain evidence="7">Japan</strain>
    </source>
</reference>
<organism evidence="7 8">
    <name type="scientific">Paragonimus skrjabini miyazakii</name>
    <dbReference type="NCBI Taxonomy" id="59628"/>
    <lineage>
        <taxon>Eukaryota</taxon>
        <taxon>Metazoa</taxon>
        <taxon>Spiralia</taxon>
        <taxon>Lophotrochozoa</taxon>
        <taxon>Platyhelminthes</taxon>
        <taxon>Trematoda</taxon>
        <taxon>Digenea</taxon>
        <taxon>Plagiorchiida</taxon>
        <taxon>Troglotremata</taxon>
        <taxon>Troglotrematidae</taxon>
        <taxon>Paragonimus</taxon>
    </lineage>
</organism>
<sequence>MEADLTPSQGCYPYPDTSYSNDILPPQHNSSRSYIKPPRSRRTQIKHHSKSCREVDRSVSQGRRFYSSGRSRSQRCEKQIIVKQQPSGWYQVDNITRNLSLAPRVPTYEPGLTFSFAGDQTQHSRRNKRNRRNANKWQSQNRFPSPSIFGSTLGLLRELPCARLHYDSFRRIFPTLPTRTMKEKKFRFEAAKELPFAKYPDDQVRSILESSSCTNDITTWSKQDRLLTRKKLADDIQSGHREGDTRVTNDLSEMSTSQSVEERLREDEMELTDDEEEEDDKKVRNDFHLASCPESSHTKANSDIQYEPIKTDNLFKGEHPQLLSSTDNKKSTTISEEFLSLSDTDNKPSQQVPGNVAQKMDNEALSFVDIDKEHNSLVPVPLATYVEVPTSTGSKGLSPGCGSSQPTTSMSPVTTNELKLCATEKKLEVKKRSLNRSPMNLIKIDSRTTKRQTECPIVEEAISTPQVNISRFDFACVKSTLGGIRCNICGQAAYPVERLEADGQVFHVACFRCHHCSTMLQRGGWNQHGTHYFCNPCHRRIALQTLRH</sequence>
<dbReference type="PROSITE" id="PS50023">
    <property type="entry name" value="LIM_DOMAIN_2"/>
    <property type="match status" value="1"/>
</dbReference>
<protein>
    <recommendedName>
        <fullName evidence="6">LIM zinc-binding domain-containing protein</fullName>
    </recommendedName>
</protein>
<keyword evidence="3 4" id="KW-0440">LIM domain</keyword>
<dbReference type="Pfam" id="PF00412">
    <property type="entry name" value="LIM"/>
    <property type="match status" value="1"/>
</dbReference>
<dbReference type="Gene3D" id="2.10.110.10">
    <property type="entry name" value="Cysteine Rich Protein"/>
    <property type="match status" value="1"/>
</dbReference>
<dbReference type="OrthoDB" id="25414at2759"/>
<dbReference type="Proteomes" id="UP000822476">
    <property type="component" value="Unassembled WGS sequence"/>
</dbReference>
<feature type="region of interest" description="Disordered" evidence="5">
    <location>
        <begin position="235"/>
        <end position="285"/>
    </location>
</feature>
<feature type="compositionally biased region" description="Basic residues" evidence="5">
    <location>
        <begin position="123"/>
        <end position="134"/>
    </location>
</feature>
<name>A0A8S9YUR7_9TREM</name>
<dbReference type="PROSITE" id="PS00478">
    <property type="entry name" value="LIM_DOMAIN_1"/>
    <property type="match status" value="1"/>
</dbReference>
<feature type="region of interest" description="Disordered" evidence="5">
    <location>
        <begin position="1"/>
        <end position="51"/>
    </location>
</feature>
<dbReference type="SUPFAM" id="SSF57716">
    <property type="entry name" value="Glucocorticoid receptor-like (DNA-binding domain)"/>
    <property type="match status" value="1"/>
</dbReference>
<keyword evidence="1 4" id="KW-0479">Metal-binding</keyword>
<keyword evidence="2 4" id="KW-0862">Zinc</keyword>
<evidence type="ECO:0000256" key="1">
    <source>
        <dbReference type="ARBA" id="ARBA00022723"/>
    </source>
</evidence>
<feature type="compositionally biased region" description="Basic residues" evidence="5">
    <location>
        <begin position="38"/>
        <end position="50"/>
    </location>
</feature>
<evidence type="ECO:0000256" key="4">
    <source>
        <dbReference type="PROSITE-ProRule" id="PRU00125"/>
    </source>
</evidence>
<evidence type="ECO:0000313" key="8">
    <source>
        <dbReference type="Proteomes" id="UP000822476"/>
    </source>
</evidence>
<dbReference type="GO" id="GO:0046872">
    <property type="term" value="F:metal ion binding"/>
    <property type="evidence" value="ECO:0007669"/>
    <property type="project" value="UniProtKB-KW"/>
</dbReference>
<dbReference type="SMART" id="SM00132">
    <property type="entry name" value="LIM"/>
    <property type="match status" value="1"/>
</dbReference>
<dbReference type="InterPro" id="IPR001781">
    <property type="entry name" value="Znf_LIM"/>
</dbReference>
<accession>A0A8S9YUR7</accession>
<evidence type="ECO:0000256" key="2">
    <source>
        <dbReference type="ARBA" id="ARBA00022833"/>
    </source>
</evidence>
<evidence type="ECO:0000259" key="6">
    <source>
        <dbReference type="PROSITE" id="PS50023"/>
    </source>
</evidence>
<dbReference type="PANTHER" id="PTHR24206">
    <property type="entry name" value="OS06G0237300 PROTEIN"/>
    <property type="match status" value="1"/>
</dbReference>
<evidence type="ECO:0000256" key="5">
    <source>
        <dbReference type="SAM" id="MobiDB-lite"/>
    </source>
</evidence>
<comment type="caution">
    <text evidence="7">The sequence shown here is derived from an EMBL/GenBank/DDBJ whole genome shotgun (WGS) entry which is preliminary data.</text>
</comment>
<dbReference type="AlphaFoldDB" id="A0A8S9YUR7"/>
<keyword evidence="8" id="KW-1185">Reference proteome</keyword>
<feature type="compositionally biased region" description="Basic and acidic residues" evidence="5">
    <location>
        <begin position="235"/>
        <end position="247"/>
    </location>
</feature>
<feature type="compositionally biased region" description="Acidic residues" evidence="5">
    <location>
        <begin position="267"/>
        <end position="279"/>
    </location>
</feature>
<proteinExistence type="predicted"/>
<gene>
    <name evidence="7" type="ORF">EG68_03706</name>
</gene>
<evidence type="ECO:0000313" key="7">
    <source>
        <dbReference type="EMBL" id="KAF7258775.1"/>
    </source>
</evidence>
<dbReference type="CDD" id="cd09358">
    <property type="entry name" value="LIM_Mical_like"/>
    <property type="match status" value="1"/>
</dbReference>
<dbReference type="EMBL" id="JTDE01001538">
    <property type="protein sequence ID" value="KAF7258775.1"/>
    <property type="molecule type" value="Genomic_DNA"/>
</dbReference>
<feature type="compositionally biased region" description="Polar residues" evidence="5">
    <location>
        <begin position="17"/>
        <end position="33"/>
    </location>
</feature>
<feature type="region of interest" description="Disordered" evidence="5">
    <location>
        <begin position="119"/>
        <end position="141"/>
    </location>
</feature>
<evidence type="ECO:0000256" key="3">
    <source>
        <dbReference type="ARBA" id="ARBA00023038"/>
    </source>
</evidence>
<feature type="domain" description="LIM zinc-binding" evidence="6">
    <location>
        <begin position="484"/>
        <end position="544"/>
    </location>
</feature>